<dbReference type="Proteomes" id="UP000887563">
    <property type="component" value="Unplaced"/>
</dbReference>
<sequence length="309" mass="36960">MLSLPTEVQLDVLKCLNYNQVLSVKQTNFYFRNLINKYEGELALVKFKKFSIIGVSTIKQKFRGLKIIKPNSEFVEYKMSDRQKWQIVKDKSILPYLRTGWNYLFNRIEHFTKHDKEFAIYLEKTEKYKTHYILKFPNFPKNMYEMVNIRYCFEQLFKCNFESVLFDEIIFNPEFINLLFGDNKKFSLHIQTPILSANGHSFENIWKFSLNCLEISECLRIYFDSISTQHFDIISNILIKEGKKLPKVNFRFNNTEQQYLQLCDFIVQVSCPNFLKKIFIAAFVQFNVHSHFIRPMKSSSHTEFTGLFF</sequence>
<name>A0A914LS57_MELIC</name>
<dbReference type="WBParaSite" id="Minc3s00738g16699">
    <property type="protein sequence ID" value="Minc3s00738g16699"/>
    <property type="gene ID" value="Minc3s00738g16699"/>
</dbReference>
<keyword evidence="2" id="KW-1185">Reference proteome</keyword>
<feature type="domain" description="F-box" evidence="1">
    <location>
        <begin position="1"/>
        <end position="50"/>
    </location>
</feature>
<organism evidence="2 3">
    <name type="scientific">Meloidogyne incognita</name>
    <name type="common">Southern root-knot nematode worm</name>
    <name type="synonym">Oxyuris incognita</name>
    <dbReference type="NCBI Taxonomy" id="6306"/>
    <lineage>
        <taxon>Eukaryota</taxon>
        <taxon>Metazoa</taxon>
        <taxon>Ecdysozoa</taxon>
        <taxon>Nematoda</taxon>
        <taxon>Chromadorea</taxon>
        <taxon>Rhabditida</taxon>
        <taxon>Tylenchina</taxon>
        <taxon>Tylenchomorpha</taxon>
        <taxon>Tylenchoidea</taxon>
        <taxon>Meloidogynidae</taxon>
        <taxon>Meloidogyninae</taxon>
        <taxon>Meloidogyne</taxon>
        <taxon>Meloidogyne incognita group</taxon>
    </lineage>
</organism>
<evidence type="ECO:0000313" key="2">
    <source>
        <dbReference type="Proteomes" id="UP000887563"/>
    </source>
</evidence>
<evidence type="ECO:0000259" key="1">
    <source>
        <dbReference type="PROSITE" id="PS50181"/>
    </source>
</evidence>
<reference evidence="3" key="1">
    <citation type="submission" date="2022-11" db="UniProtKB">
        <authorList>
            <consortium name="WormBaseParasite"/>
        </authorList>
    </citation>
    <scope>IDENTIFICATION</scope>
</reference>
<accession>A0A914LS57</accession>
<evidence type="ECO:0000313" key="3">
    <source>
        <dbReference type="WBParaSite" id="Minc3s00738g16699"/>
    </source>
</evidence>
<protein>
    <submittedName>
        <fullName evidence="3">F-box domain-containing protein</fullName>
    </submittedName>
</protein>
<dbReference type="InterPro" id="IPR001810">
    <property type="entry name" value="F-box_dom"/>
</dbReference>
<proteinExistence type="predicted"/>
<dbReference type="AlphaFoldDB" id="A0A914LS57"/>
<dbReference type="PROSITE" id="PS50181">
    <property type="entry name" value="FBOX"/>
    <property type="match status" value="1"/>
</dbReference>